<evidence type="ECO:0000313" key="2">
    <source>
        <dbReference type="Proteomes" id="UP000887013"/>
    </source>
</evidence>
<gene>
    <name evidence="1" type="ORF">NPIL_379421</name>
</gene>
<dbReference type="PANTHER" id="PTHR47272">
    <property type="entry name" value="DDE_TNP_1_7 DOMAIN-CONTAINING PROTEIN"/>
    <property type="match status" value="1"/>
</dbReference>
<dbReference type="OrthoDB" id="6495616at2759"/>
<reference evidence="1" key="1">
    <citation type="submission" date="2020-08" db="EMBL/GenBank/DDBJ databases">
        <title>Multicomponent nature underlies the extraordinary mechanical properties of spider dragline silk.</title>
        <authorList>
            <person name="Kono N."/>
            <person name="Nakamura H."/>
            <person name="Mori M."/>
            <person name="Yoshida Y."/>
            <person name="Ohtoshi R."/>
            <person name="Malay A.D."/>
            <person name="Moran D.A.P."/>
            <person name="Tomita M."/>
            <person name="Numata K."/>
            <person name="Arakawa K."/>
        </authorList>
    </citation>
    <scope>NUCLEOTIDE SEQUENCE</scope>
</reference>
<evidence type="ECO:0000313" key="1">
    <source>
        <dbReference type="EMBL" id="GFS85212.1"/>
    </source>
</evidence>
<accession>A0A8X6MYX8</accession>
<dbReference type="Proteomes" id="UP000887013">
    <property type="component" value="Unassembled WGS sequence"/>
</dbReference>
<sequence>MVRQQISGAYFLCPLKTPLRCMQKVWSKKDKNYAFVNSLSIVKSYNLYMGGVDFLDRVISYYRIWFRTKKVHHSSYNALCRDFAIAASWIEYRQHKRMSSAPISDYFDHLAFRIKIQEYLFHGSEGGDKSKYEPSEPPTSQKRKMSEKFLCHQIDHLRKKQNLHLPEIPQPASINQCRMSGCQSNSARMRCTTCKVFLRMQED</sequence>
<comment type="caution">
    <text evidence="1">The sequence shown here is derived from an EMBL/GenBank/DDBJ whole genome shotgun (WGS) entry which is preliminary data.</text>
</comment>
<dbReference type="AlphaFoldDB" id="A0A8X6MYX8"/>
<organism evidence="1 2">
    <name type="scientific">Nephila pilipes</name>
    <name type="common">Giant wood spider</name>
    <name type="synonym">Nephila maculata</name>
    <dbReference type="NCBI Taxonomy" id="299642"/>
    <lineage>
        <taxon>Eukaryota</taxon>
        <taxon>Metazoa</taxon>
        <taxon>Ecdysozoa</taxon>
        <taxon>Arthropoda</taxon>
        <taxon>Chelicerata</taxon>
        <taxon>Arachnida</taxon>
        <taxon>Araneae</taxon>
        <taxon>Araneomorphae</taxon>
        <taxon>Entelegynae</taxon>
        <taxon>Araneoidea</taxon>
        <taxon>Nephilidae</taxon>
        <taxon>Nephila</taxon>
    </lineage>
</organism>
<proteinExistence type="predicted"/>
<dbReference type="EMBL" id="BMAW01003722">
    <property type="protein sequence ID" value="GFS85212.1"/>
    <property type="molecule type" value="Genomic_DNA"/>
</dbReference>
<protein>
    <submittedName>
        <fullName evidence="1">Si:ch211-255f4.7</fullName>
    </submittedName>
</protein>
<dbReference type="PANTHER" id="PTHR47272:SF2">
    <property type="entry name" value="PIGGYBAC TRANSPOSABLE ELEMENT-DERIVED PROTEIN 3-LIKE"/>
    <property type="match status" value="1"/>
</dbReference>
<keyword evidence="2" id="KW-1185">Reference proteome</keyword>
<name>A0A8X6MYX8_NEPPI</name>